<dbReference type="AlphaFoldDB" id="A0A811U130"/>
<organism evidence="1 2">
    <name type="scientific">Ceratitis capitata</name>
    <name type="common">Mediterranean fruit fly</name>
    <name type="synonym">Tephritis capitata</name>
    <dbReference type="NCBI Taxonomy" id="7213"/>
    <lineage>
        <taxon>Eukaryota</taxon>
        <taxon>Metazoa</taxon>
        <taxon>Ecdysozoa</taxon>
        <taxon>Arthropoda</taxon>
        <taxon>Hexapoda</taxon>
        <taxon>Insecta</taxon>
        <taxon>Pterygota</taxon>
        <taxon>Neoptera</taxon>
        <taxon>Endopterygota</taxon>
        <taxon>Diptera</taxon>
        <taxon>Brachycera</taxon>
        <taxon>Muscomorpha</taxon>
        <taxon>Tephritoidea</taxon>
        <taxon>Tephritidae</taxon>
        <taxon>Ceratitis</taxon>
        <taxon>Ceratitis</taxon>
    </lineage>
</organism>
<protein>
    <submittedName>
        <fullName evidence="1">(Mediterranean fruit fly) hypothetical protein</fullName>
    </submittedName>
</protein>
<comment type="caution">
    <text evidence="1">The sequence shown here is derived from an EMBL/GenBank/DDBJ whole genome shotgun (WGS) entry which is preliminary data.</text>
</comment>
<name>A0A811U130_CERCA</name>
<evidence type="ECO:0000313" key="1">
    <source>
        <dbReference type="EMBL" id="CAD6992649.1"/>
    </source>
</evidence>
<sequence>MSTTKFANSTDYAMSDSFHKRSFYHCSNDDALEDSLCYKQLLDGTTGEEFQMVRGDHPECYEGSLFERFGSSKLVERGGIPWSTWNSSKHAMVQAGE</sequence>
<gene>
    <name evidence="1" type="ORF">CCAP1982_LOCUS1494</name>
</gene>
<accession>A0A811U130</accession>
<proteinExistence type="predicted"/>
<keyword evidence="2" id="KW-1185">Reference proteome</keyword>
<reference evidence="1" key="1">
    <citation type="submission" date="2020-11" db="EMBL/GenBank/DDBJ databases">
        <authorList>
            <person name="Whitehead M."/>
        </authorList>
    </citation>
    <scope>NUCLEOTIDE SEQUENCE</scope>
    <source>
        <strain evidence="1">EGII</strain>
    </source>
</reference>
<evidence type="ECO:0000313" key="2">
    <source>
        <dbReference type="Proteomes" id="UP000606786"/>
    </source>
</evidence>
<dbReference type="EMBL" id="CAJHJT010000001">
    <property type="protein sequence ID" value="CAD6992649.1"/>
    <property type="molecule type" value="Genomic_DNA"/>
</dbReference>
<dbReference type="Proteomes" id="UP000606786">
    <property type="component" value="Unassembled WGS sequence"/>
</dbReference>